<sequence>MLEVFLYLIVNWKPIRGEPSVVNAVLVKVGIFLPGAKIVVRGSWSVTSVKCRPYGLSELGHTIYNRESFTFNLRVVLLSVSQCF</sequence>
<reference evidence="1" key="1">
    <citation type="submission" date="2020-06" db="EMBL/GenBank/DDBJ databases">
        <title>Draft genome of Bugula neritina, a colonial animal packing powerful symbionts and potential medicines.</title>
        <authorList>
            <person name="Rayko M."/>
        </authorList>
    </citation>
    <scope>NUCLEOTIDE SEQUENCE [LARGE SCALE GENOMIC DNA]</scope>
    <source>
        <strain evidence="1">Kwan_BN1</strain>
    </source>
</reference>
<keyword evidence="2" id="KW-1185">Reference proteome</keyword>
<dbReference type="AlphaFoldDB" id="A0A7J7JCR0"/>
<proteinExistence type="predicted"/>
<accession>A0A7J7JCR0</accession>
<dbReference type="EMBL" id="VXIV02002713">
    <property type="protein sequence ID" value="KAF6023444.1"/>
    <property type="molecule type" value="Genomic_DNA"/>
</dbReference>
<evidence type="ECO:0000313" key="1">
    <source>
        <dbReference type="EMBL" id="KAF6023444.1"/>
    </source>
</evidence>
<dbReference type="Proteomes" id="UP000593567">
    <property type="component" value="Unassembled WGS sequence"/>
</dbReference>
<protein>
    <submittedName>
        <fullName evidence="1">Uncharacterized protein</fullName>
    </submittedName>
</protein>
<evidence type="ECO:0000313" key="2">
    <source>
        <dbReference type="Proteomes" id="UP000593567"/>
    </source>
</evidence>
<gene>
    <name evidence="1" type="ORF">EB796_018253</name>
</gene>
<organism evidence="1 2">
    <name type="scientific">Bugula neritina</name>
    <name type="common">Brown bryozoan</name>
    <name type="synonym">Sertularia neritina</name>
    <dbReference type="NCBI Taxonomy" id="10212"/>
    <lineage>
        <taxon>Eukaryota</taxon>
        <taxon>Metazoa</taxon>
        <taxon>Spiralia</taxon>
        <taxon>Lophotrochozoa</taxon>
        <taxon>Bryozoa</taxon>
        <taxon>Gymnolaemata</taxon>
        <taxon>Cheilostomatida</taxon>
        <taxon>Flustrina</taxon>
        <taxon>Buguloidea</taxon>
        <taxon>Bugulidae</taxon>
        <taxon>Bugula</taxon>
    </lineage>
</organism>
<name>A0A7J7JCR0_BUGNE</name>
<comment type="caution">
    <text evidence="1">The sequence shown here is derived from an EMBL/GenBank/DDBJ whole genome shotgun (WGS) entry which is preliminary data.</text>
</comment>